<keyword evidence="1" id="KW-0472">Membrane</keyword>
<feature type="transmembrane region" description="Helical" evidence="1">
    <location>
        <begin position="30"/>
        <end position="54"/>
    </location>
</feature>
<dbReference type="OrthoDB" id="1927595at2"/>
<reference evidence="2 3" key="1">
    <citation type="submission" date="2018-01" db="EMBL/GenBank/DDBJ databases">
        <title>The whole genome sequencing and assembly of Halobacillus litoralis ERB031 strain.</title>
        <authorList>
            <person name="Lee S.-J."/>
            <person name="Park M.-K."/>
            <person name="Kim J.-Y."/>
            <person name="Lee Y.-J."/>
            <person name="Yi H."/>
            <person name="Bahn Y.-S."/>
            <person name="Kim J.F."/>
            <person name="Lee D.-W."/>
        </authorList>
    </citation>
    <scope>NUCLEOTIDE SEQUENCE [LARGE SCALE GENOMIC DNA]</scope>
    <source>
        <strain evidence="2 3">ERB 031</strain>
    </source>
</reference>
<dbReference type="KEGG" id="hli:HLI_03785"/>
<dbReference type="Pfam" id="PF17247">
    <property type="entry name" value="DUF5316"/>
    <property type="match status" value="1"/>
</dbReference>
<dbReference type="EMBL" id="CP026118">
    <property type="protein sequence ID" value="QAS51399.1"/>
    <property type="molecule type" value="Genomic_DNA"/>
</dbReference>
<name>A0A410M9J0_9BACI</name>
<dbReference type="Proteomes" id="UP000287756">
    <property type="component" value="Chromosome"/>
</dbReference>
<gene>
    <name evidence="2" type="ORF">HLI_03785</name>
</gene>
<protein>
    <recommendedName>
        <fullName evidence="4">DUF5316 domain-containing protein</fullName>
    </recommendedName>
</protein>
<sequence length="101" mass="11075">MKQKCFGIGVVVTLTSFIYGFSTNEWETTVKIIAISAVVPLLITGLLTGAFVSGDRNRANNHTEVKEDRELKSKWIKGFLLISAPNAVSMIILMITAMINS</sequence>
<accession>A0A410M9J0</accession>
<feature type="transmembrane region" description="Helical" evidence="1">
    <location>
        <begin position="75"/>
        <end position="99"/>
    </location>
</feature>
<keyword evidence="1" id="KW-1133">Transmembrane helix</keyword>
<keyword evidence="1" id="KW-0812">Transmembrane</keyword>
<evidence type="ECO:0000313" key="2">
    <source>
        <dbReference type="EMBL" id="QAS51399.1"/>
    </source>
</evidence>
<dbReference type="InterPro" id="IPR035167">
    <property type="entry name" value="DUF5316"/>
</dbReference>
<dbReference type="AlphaFoldDB" id="A0A410M9J0"/>
<evidence type="ECO:0000313" key="3">
    <source>
        <dbReference type="Proteomes" id="UP000287756"/>
    </source>
</evidence>
<evidence type="ECO:0000256" key="1">
    <source>
        <dbReference type="SAM" id="Phobius"/>
    </source>
</evidence>
<proteinExistence type="predicted"/>
<evidence type="ECO:0008006" key="4">
    <source>
        <dbReference type="Google" id="ProtNLM"/>
    </source>
</evidence>
<dbReference type="RefSeq" id="WP_128523143.1">
    <property type="nucleotide sequence ID" value="NZ_CP026118.1"/>
</dbReference>
<organism evidence="2 3">
    <name type="scientific">Halobacillus litoralis</name>
    <dbReference type="NCBI Taxonomy" id="45668"/>
    <lineage>
        <taxon>Bacteria</taxon>
        <taxon>Bacillati</taxon>
        <taxon>Bacillota</taxon>
        <taxon>Bacilli</taxon>
        <taxon>Bacillales</taxon>
        <taxon>Bacillaceae</taxon>
        <taxon>Halobacillus</taxon>
    </lineage>
</organism>